<dbReference type="GO" id="GO:0004845">
    <property type="term" value="F:uracil phosphoribosyltransferase activity"/>
    <property type="evidence" value="ECO:0007669"/>
    <property type="project" value="UniProtKB-EC"/>
</dbReference>
<dbReference type="InterPro" id="IPR000836">
    <property type="entry name" value="PRTase_dom"/>
</dbReference>
<dbReference type="Pfam" id="PF14681">
    <property type="entry name" value="UPRTase"/>
    <property type="match status" value="1"/>
</dbReference>
<dbReference type="InterPro" id="IPR029057">
    <property type="entry name" value="PRTase-like"/>
</dbReference>
<dbReference type="EMBL" id="FWDO01000005">
    <property type="protein sequence ID" value="SLM19294.1"/>
    <property type="molecule type" value="Genomic_DNA"/>
</dbReference>
<evidence type="ECO:0000259" key="1">
    <source>
        <dbReference type="Pfam" id="PF14681"/>
    </source>
</evidence>
<keyword evidence="2" id="KW-0808">Transferase</keyword>
<sequence>MSKVILKAEDLDGYLNAGDLEYLSRMETLYRHAMVSFNILATSTSESQKHREEQTLIDLYNRMGSLMQEICAAEPRIQVYSFVSPQETHGEVSRLIAKLRDVDTGRQEFVYYIQRAFELLFTLAFGGSDKASKNYLIVRTPVTIPVQNFAVHKIPNVDEAVRDTVMCVMLRGALLPSMILSKEIQEYSSSGYLTPFALFKIKRDDTKSETTMEYVLDLDHSYFDLAQLDGKHLLFADPMNATGGSLVTVVKYLLDQGVRPASVKFFNVISALKGSLRVVRAIDNITIYTLWMDPSLNERAYIMPGLGDAGDRINGTDEDVYPRDMLRLVADYGTNIAGLYRSQLRIIEETVLRHR</sequence>
<dbReference type="EC" id="2.4.2.9" evidence="2"/>
<reference evidence="2" key="1">
    <citation type="submission" date="2017-02" db="EMBL/GenBank/DDBJ databases">
        <authorList>
            <person name="Regsiter A."/>
            <person name="William W."/>
        </authorList>
    </citation>
    <scope>NUCLEOTIDE SEQUENCE</scope>
    <source>
        <strain evidence="2">BdmA 4</strain>
    </source>
</reference>
<organism evidence="2">
    <name type="scientific">uncultured spirochete</name>
    <dbReference type="NCBI Taxonomy" id="156406"/>
    <lineage>
        <taxon>Bacteria</taxon>
        <taxon>Pseudomonadati</taxon>
        <taxon>Spirochaetota</taxon>
        <taxon>Spirochaetia</taxon>
        <taxon>Spirochaetales</taxon>
        <taxon>environmental samples</taxon>
    </lineage>
</organism>
<proteinExistence type="predicted"/>
<protein>
    <submittedName>
        <fullName evidence="2">Putative uracil phosphoribosyltransferase</fullName>
        <ecNumber evidence="2">2.4.2.9</ecNumber>
    </submittedName>
</protein>
<dbReference type="Gene3D" id="3.40.50.2020">
    <property type="match status" value="1"/>
</dbReference>
<evidence type="ECO:0000313" key="2">
    <source>
        <dbReference type="EMBL" id="SLM19294.1"/>
    </source>
</evidence>
<accession>A0A3P3XT09</accession>
<gene>
    <name evidence="2" type="primary">upp</name>
    <name evidence="2" type="ORF">SPIRO4BDMA_50809</name>
</gene>
<dbReference type="AlphaFoldDB" id="A0A3P3XT09"/>
<dbReference type="CDD" id="cd06223">
    <property type="entry name" value="PRTases_typeI"/>
    <property type="match status" value="1"/>
</dbReference>
<dbReference type="SUPFAM" id="SSF53271">
    <property type="entry name" value="PRTase-like"/>
    <property type="match status" value="1"/>
</dbReference>
<name>A0A3P3XT09_9SPIR</name>
<feature type="domain" description="Phosphoribosyltransferase" evidence="1">
    <location>
        <begin position="89"/>
        <end position="316"/>
    </location>
</feature>
<keyword evidence="2" id="KW-0328">Glycosyltransferase</keyword>